<evidence type="ECO:0000256" key="6">
    <source>
        <dbReference type="ARBA" id="ARBA00023136"/>
    </source>
</evidence>
<keyword evidence="4 7" id="KW-0812">Transmembrane</keyword>
<keyword evidence="5 7" id="KW-1133">Transmembrane helix</keyword>
<evidence type="ECO:0000313" key="9">
    <source>
        <dbReference type="Proteomes" id="UP000319255"/>
    </source>
</evidence>
<keyword evidence="8" id="KW-0966">Cell projection</keyword>
<keyword evidence="8" id="KW-0282">Flagellum</keyword>
<keyword evidence="3" id="KW-1003">Cell membrane</keyword>
<feature type="transmembrane region" description="Helical" evidence="7">
    <location>
        <begin position="185"/>
        <end position="205"/>
    </location>
</feature>
<dbReference type="GO" id="GO:0006605">
    <property type="term" value="P:protein targeting"/>
    <property type="evidence" value="ECO:0007669"/>
    <property type="project" value="InterPro"/>
</dbReference>
<gene>
    <name evidence="8" type="ORF">FJM51_04810</name>
</gene>
<proteinExistence type="inferred from homology"/>
<evidence type="ECO:0000256" key="4">
    <source>
        <dbReference type="ARBA" id="ARBA00022692"/>
    </source>
</evidence>
<reference evidence="8 9" key="1">
    <citation type="submission" date="2019-06" db="EMBL/GenBank/DDBJ databases">
        <title>A novel bacterium of genus Amaricoccus, isolated from marine sediment.</title>
        <authorList>
            <person name="Huang H."/>
            <person name="Mo K."/>
            <person name="Hu Y."/>
        </authorList>
    </citation>
    <scope>NUCLEOTIDE SEQUENCE [LARGE SCALE GENOMIC DNA]</scope>
    <source>
        <strain evidence="8 9">HB172011</strain>
    </source>
</reference>
<evidence type="ECO:0000256" key="1">
    <source>
        <dbReference type="ARBA" id="ARBA00004651"/>
    </source>
</evidence>
<feature type="transmembrane region" description="Helical" evidence="7">
    <location>
        <begin position="14"/>
        <end position="33"/>
    </location>
</feature>
<name>A0A501WWI9_9RHOB</name>
<dbReference type="GO" id="GO:0005886">
    <property type="term" value="C:plasma membrane"/>
    <property type="evidence" value="ECO:0007669"/>
    <property type="project" value="UniProtKB-SubCell"/>
</dbReference>
<comment type="similarity">
    <text evidence="2">Belongs to the FliR/MopE/SpaR family.</text>
</comment>
<evidence type="ECO:0000256" key="3">
    <source>
        <dbReference type="ARBA" id="ARBA00022475"/>
    </source>
</evidence>
<dbReference type="InterPro" id="IPR002010">
    <property type="entry name" value="T3SS_IM_R"/>
</dbReference>
<dbReference type="PANTHER" id="PTHR30065:SF8">
    <property type="entry name" value="FLAGELLAR BIOSYNTHETIC PROTEIN FLIR"/>
    <property type="match status" value="1"/>
</dbReference>
<evidence type="ECO:0000313" key="8">
    <source>
        <dbReference type="EMBL" id="TPE52504.1"/>
    </source>
</evidence>
<dbReference type="RefSeq" id="WP_140452987.1">
    <property type="nucleotide sequence ID" value="NZ_VFRP01000003.1"/>
</dbReference>
<accession>A0A501WWI9</accession>
<comment type="subcellular location">
    <subcellularLocation>
        <location evidence="1">Cell membrane</location>
        <topology evidence="1">Multi-pass membrane protein</topology>
    </subcellularLocation>
</comment>
<keyword evidence="9" id="KW-1185">Reference proteome</keyword>
<feature type="transmembrane region" description="Helical" evidence="7">
    <location>
        <begin position="217"/>
        <end position="242"/>
    </location>
</feature>
<dbReference type="EMBL" id="VFRP01000003">
    <property type="protein sequence ID" value="TPE52504.1"/>
    <property type="molecule type" value="Genomic_DNA"/>
</dbReference>
<feature type="transmembrane region" description="Helical" evidence="7">
    <location>
        <begin position="45"/>
        <end position="66"/>
    </location>
</feature>
<evidence type="ECO:0000256" key="5">
    <source>
        <dbReference type="ARBA" id="ARBA00022989"/>
    </source>
</evidence>
<keyword evidence="6 7" id="KW-0472">Membrane</keyword>
<dbReference type="OrthoDB" id="9779817at2"/>
<feature type="transmembrane region" description="Helical" evidence="7">
    <location>
        <begin position="130"/>
        <end position="149"/>
    </location>
</feature>
<sequence>MIAEIGRFLDLTEAGLAGFILVFARVGGVMALLPGFGEQMIPARVRLGLTVAFAMVVWPMVAATSPGAPAEASWPFLAMLLVEALIGLLLGLGARLLLLGLQFAGTVIAQSTSLAQLLGGGVTPEPMPAMGALLALGGMTLAVATGLHVKAALLIARSYEVLPMGLVPAGTDVATWGVARVASSFALGFSLAAPFVIAAFAYNLALGAINRAMPQLMVSFIGAPAAMGGGILLLMLAAPVILRHWNAAFDALLADPLAMPR</sequence>
<feature type="transmembrane region" description="Helical" evidence="7">
    <location>
        <begin position="72"/>
        <end position="90"/>
    </location>
</feature>
<organism evidence="8 9">
    <name type="scientific">Amaricoccus solimangrovi</name>
    <dbReference type="NCBI Taxonomy" id="2589815"/>
    <lineage>
        <taxon>Bacteria</taxon>
        <taxon>Pseudomonadati</taxon>
        <taxon>Pseudomonadota</taxon>
        <taxon>Alphaproteobacteria</taxon>
        <taxon>Rhodobacterales</taxon>
        <taxon>Paracoccaceae</taxon>
        <taxon>Amaricoccus</taxon>
    </lineage>
</organism>
<comment type="caution">
    <text evidence="8">The sequence shown here is derived from an EMBL/GenBank/DDBJ whole genome shotgun (WGS) entry which is preliminary data.</text>
</comment>
<evidence type="ECO:0000256" key="2">
    <source>
        <dbReference type="ARBA" id="ARBA00009772"/>
    </source>
</evidence>
<dbReference type="PRINTS" id="PR00953">
    <property type="entry name" value="TYPE3IMRPROT"/>
</dbReference>
<dbReference type="Proteomes" id="UP000319255">
    <property type="component" value="Unassembled WGS sequence"/>
</dbReference>
<protein>
    <submittedName>
        <fullName evidence="8">Flagellar biosynthetic protein FliR</fullName>
    </submittedName>
</protein>
<evidence type="ECO:0000256" key="7">
    <source>
        <dbReference type="SAM" id="Phobius"/>
    </source>
</evidence>
<dbReference type="AlphaFoldDB" id="A0A501WWI9"/>
<keyword evidence="8" id="KW-0969">Cilium</keyword>
<dbReference type="PANTHER" id="PTHR30065">
    <property type="entry name" value="FLAGELLAR BIOSYNTHETIC PROTEIN FLIR"/>
    <property type="match status" value="1"/>
</dbReference>
<dbReference type="Pfam" id="PF01311">
    <property type="entry name" value="Bac_export_1"/>
    <property type="match status" value="1"/>
</dbReference>